<evidence type="ECO:0000256" key="3">
    <source>
        <dbReference type="ARBA" id="ARBA00008343"/>
    </source>
</evidence>
<dbReference type="Proteomes" id="UP000774283">
    <property type="component" value="Unassembled WGS sequence"/>
</dbReference>
<keyword evidence="11" id="KW-0411">Iron-sulfur</keyword>
<dbReference type="Gene3D" id="1.10.1670.10">
    <property type="entry name" value="Helix-hairpin-Helix base-excision DNA repair enzymes (C-terminal)"/>
    <property type="match status" value="1"/>
</dbReference>
<dbReference type="FunFam" id="1.10.340.30:FF:000003">
    <property type="entry name" value="A/G-specific adenine glycosylase"/>
    <property type="match status" value="1"/>
</dbReference>
<dbReference type="InterPro" id="IPR003265">
    <property type="entry name" value="HhH-GPD_domain"/>
</dbReference>
<dbReference type="Pfam" id="PF10576">
    <property type="entry name" value="EndIII_4Fe-2S"/>
    <property type="match status" value="1"/>
</dbReference>
<dbReference type="Pfam" id="PF00730">
    <property type="entry name" value="HhH-GPD"/>
    <property type="match status" value="1"/>
</dbReference>
<dbReference type="GO" id="GO:0000701">
    <property type="term" value="F:purine-specific mismatch base pair DNA N-glycosylase activity"/>
    <property type="evidence" value="ECO:0007669"/>
    <property type="project" value="UniProtKB-EC"/>
</dbReference>
<dbReference type="AlphaFoldDB" id="A0A9X5INQ5"/>
<evidence type="ECO:0000313" key="16">
    <source>
        <dbReference type="EMBL" id="NKX92387.1"/>
    </source>
</evidence>
<evidence type="ECO:0000256" key="6">
    <source>
        <dbReference type="ARBA" id="ARBA00022485"/>
    </source>
</evidence>
<evidence type="ECO:0000256" key="9">
    <source>
        <dbReference type="ARBA" id="ARBA00022801"/>
    </source>
</evidence>
<evidence type="ECO:0000259" key="15">
    <source>
        <dbReference type="SMART" id="SM00478"/>
    </source>
</evidence>
<evidence type="ECO:0000256" key="2">
    <source>
        <dbReference type="ARBA" id="ARBA00001966"/>
    </source>
</evidence>
<proteinExistence type="inferred from homology"/>
<dbReference type="CDD" id="cd00056">
    <property type="entry name" value="ENDO3c"/>
    <property type="match status" value="1"/>
</dbReference>
<dbReference type="PROSITE" id="PS00764">
    <property type="entry name" value="ENDONUCLEASE_III_1"/>
    <property type="match status" value="1"/>
</dbReference>
<dbReference type="GO" id="GO:0051539">
    <property type="term" value="F:4 iron, 4 sulfur cluster binding"/>
    <property type="evidence" value="ECO:0007669"/>
    <property type="project" value="UniProtKB-KW"/>
</dbReference>
<dbReference type="Gene3D" id="1.10.340.30">
    <property type="entry name" value="Hypothetical protein, domain 2"/>
    <property type="match status" value="1"/>
</dbReference>
<comment type="similarity">
    <text evidence="3">Belongs to the Nth/MutY family.</text>
</comment>
<dbReference type="InterPro" id="IPR000445">
    <property type="entry name" value="HhH_motif"/>
</dbReference>
<keyword evidence="17" id="KW-1185">Reference proteome</keyword>
<keyword evidence="9" id="KW-0378">Hydrolase</keyword>
<keyword evidence="13" id="KW-0326">Glycosidase</keyword>
<evidence type="ECO:0000256" key="7">
    <source>
        <dbReference type="ARBA" id="ARBA00022723"/>
    </source>
</evidence>
<dbReference type="InterPro" id="IPR004036">
    <property type="entry name" value="Endonuclease-III-like_CS2"/>
</dbReference>
<dbReference type="GO" id="GO:0035485">
    <property type="term" value="F:adenine/guanine mispair binding"/>
    <property type="evidence" value="ECO:0007669"/>
    <property type="project" value="TreeGrafter"/>
</dbReference>
<evidence type="ECO:0000256" key="13">
    <source>
        <dbReference type="ARBA" id="ARBA00023295"/>
    </source>
</evidence>
<keyword evidence="10" id="KW-0408">Iron</keyword>
<feature type="region of interest" description="Disordered" evidence="14">
    <location>
        <begin position="1"/>
        <end position="26"/>
    </location>
</feature>
<accession>A0A9X5INQ5</accession>
<dbReference type="PROSITE" id="PS01155">
    <property type="entry name" value="ENDONUCLEASE_III_2"/>
    <property type="match status" value="1"/>
</dbReference>
<dbReference type="EC" id="3.2.2.31" evidence="4"/>
<evidence type="ECO:0000256" key="10">
    <source>
        <dbReference type="ARBA" id="ARBA00023004"/>
    </source>
</evidence>
<dbReference type="InterPro" id="IPR044298">
    <property type="entry name" value="MIG/MutY"/>
</dbReference>
<keyword evidence="8" id="KW-0227">DNA damage</keyword>
<dbReference type="GO" id="GO:0046872">
    <property type="term" value="F:metal ion binding"/>
    <property type="evidence" value="ECO:0007669"/>
    <property type="project" value="UniProtKB-KW"/>
</dbReference>
<organism evidence="16 17">
    <name type="scientific">Sanguibacter hominis ATCC BAA-789</name>
    <dbReference type="NCBI Taxonomy" id="1312740"/>
    <lineage>
        <taxon>Bacteria</taxon>
        <taxon>Bacillati</taxon>
        <taxon>Actinomycetota</taxon>
        <taxon>Actinomycetes</taxon>
        <taxon>Micrococcales</taxon>
        <taxon>Sanguibacteraceae</taxon>
        <taxon>Sanguibacter</taxon>
    </lineage>
</organism>
<keyword evidence="7" id="KW-0479">Metal-binding</keyword>
<evidence type="ECO:0000256" key="14">
    <source>
        <dbReference type="SAM" id="MobiDB-lite"/>
    </source>
</evidence>
<dbReference type="InterPro" id="IPR023170">
    <property type="entry name" value="HhH_base_excis_C"/>
</dbReference>
<evidence type="ECO:0000256" key="5">
    <source>
        <dbReference type="ARBA" id="ARBA00022023"/>
    </source>
</evidence>
<dbReference type="GO" id="GO:0032357">
    <property type="term" value="F:oxidized purine DNA binding"/>
    <property type="evidence" value="ECO:0007669"/>
    <property type="project" value="TreeGrafter"/>
</dbReference>
<dbReference type="GO" id="GO:0006284">
    <property type="term" value="P:base-excision repair"/>
    <property type="evidence" value="ECO:0007669"/>
    <property type="project" value="InterPro"/>
</dbReference>
<evidence type="ECO:0000313" key="17">
    <source>
        <dbReference type="Proteomes" id="UP000774283"/>
    </source>
</evidence>
<gene>
    <name evidence="16" type="ORF">HF995_03715</name>
</gene>
<keyword evidence="12" id="KW-0234">DNA repair</keyword>
<protein>
    <recommendedName>
        <fullName evidence="5">Adenine DNA glycosylase</fullName>
        <ecNumber evidence="4">3.2.2.31</ecNumber>
    </recommendedName>
</protein>
<dbReference type="EMBL" id="JAAXOW010000001">
    <property type="protein sequence ID" value="NKX92387.1"/>
    <property type="molecule type" value="Genomic_DNA"/>
</dbReference>
<sequence length="329" mass="35770">MLHPGYEPSRRGVARRAAPRAPHGTRCASRAASRRIVVVPPSPALVRERVGAWFARAARDLPWRAPDRTPWGVLVSEVMLQQTPVVRVEPVWREWMARWPGPADLAAAPTADVLRAWGRLGYPRRALRLQDCAHAITERHDGQVPDGLDELLALPGVGAYTAGAVTAFAFGRRAVVLDTNVRRVLARALDGVALPHPHQTVAEVRRAEALVPQDDAEAAEWAAASMELGALVCTARSPRCGECPVADLCAWRLAGFPADEHAARRRTQAWAGTDRQCRGRVMAALRAADGPVPRAGIDWPDPAQLDRALAGLVEDHLAEQTPDGYVLPR</sequence>
<dbReference type="PANTHER" id="PTHR42944:SF1">
    <property type="entry name" value="ADENINE DNA GLYCOSYLASE"/>
    <property type="match status" value="1"/>
</dbReference>
<comment type="caution">
    <text evidence="16">The sequence shown here is derived from an EMBL/GenBank/DDBJ whole genome shotgun (WGS) entry which is preliminary data.</text>
</comment>
<comment type="cofactor">
    <cofactor evidence="2">
        <name>[4Fe-4S] cluster</name>
        <dbReference type="ChEBI" id="CHEBI:49883"/>
    </cofactor>
</comment>
<evidence type="ECO:0000256" key="1">
    <source>
        <dbReference type="ARBA" id="ARBA00000843"/>
    </source>
</evidence>
<dbReference type="InterPro" id="IPR004035">
    <property type="entry name" value="Endouclease-III_FeS-bd_BS"/>
</dbReference>
<dbReference type="SMART" id="SM00478">
    <property type="entry name" value="ENDO3c"/>
    <property type="match status" value="1"/>
</dbReference>
<keyword evidence="6" id="KW-0004">4Fe-4S</keyword>
<comment type="catalytic activity">
    <reaction evidence="1">
        <text>Hydrolyzes free adenine bases from 7,8-dihydro-8-oxoguanine:adenine mismatched double-stranded DNA, leaving an apurinic site.</text>
        <dbReference type="EC" id="3.2.2.31"/>
    </reaction>
</comment>
<evidence type="ECO:0000256" key="8">
    <source>
        <dbReference type="ARBA" id="ARBA00022763"/>
    </source>
</evidence>
<dbReference type="PANTHER" id="PTHR42944">
    <property type="entry name" value="ADENINE DNA GLYCOSYLASE"/>
    <property type="match status" value="1"/>
</dbReference>
<name>A0A9X5INQ5_9MICO</name>
<reference evidence="16 17" key="1">
    <citation type="submission" date="2020-04" db="EMBL/GenBank/DDBJ databases">
        <title>MicrobeNet Type strains.</title>
        <authorList>
            <person name="Nicholson A.C."/>
        </authorList>
    </citation>
    <scope>NUCLEOTIDE SEQUENCE [LARGE SCALE GENOMIC DNA]</scope>
    <source>
        <strain evidence="16 17">ATCC BAA-789</strain>
    </source>
</reference>
<feature type="domain" description="HhH-GPD" evidence="15">
    <location>
        <begin position="79"/>
        <end position="231"/>
    </location>
</feature>
<dbReference type="SMART" id="SM00525">
    <property type="entry name" value="FES"/>
    <property type="match status" value="1"/>
</dbReference>
<dbReference type="SUPFAM" id="SSF48150">
    <property type="entry name" value="DNA-glycosylase"/>
    <property type="match status" value="1"/>
</dbReference>
<evidence type="ECO:0000256" key="11">
    <source>
        <dbReference type="ARBA" id="ARBA00023014"/>
    </source>
</evidence>
<dbReference type="GO" id="GO:0034039">
    <property type="term" value="F:8-oxo-7,8-dihydroguanine DNA N-glycosylase activity"/>
    <property type="evidence" value="ECO:0007669"/>
    <property type="project" value="TreeGrafter"/>
</dbReference>
<evidence type="ECO:0000256" key="12">
    <source>
        <dbReference type="ARBA" id="ARBA00023204"/>
    </source>
</evidence>
<dbReference type="InterPro" id="IPR003651">
    <property type="entry name" value="Endonuclease3_FeS-loop_motif"/>
</dbReference>
<dbReference type="Pfam" id="PF00633">
    <property type="entry name" value="HHH"/>
    <property type="match status" value="1"/>
</dbReference>
<dbReference type="GO" id="GO:0006298">
    <property type="term" value="P:mismatch repair"/>
    <property type="evidence" value="ECO:0007669"/>
    <property type="project" value="TreeGrafter"/>
</dbReference>
<evidence type="ECO:0000256" key="4">
    <source>
        <dbReference type="ARBA" id="ARBA00012045"/>
    </source>
</evidence>
<dbReference type="InterPro" id="IPR011257">
    <property type="entry name" value="DNA_glycosylase"/>
</dbReference>